<name>A0A1F2PGI1_9FIRM</name>
<evidence type="ECO:0000313" key="3">
    <source>
        <dbReference type="Proteomes" id="UP000176244"/>
    </source>
</evidence>
<dbReference type="Gene3D" id="3.40.50.1100">
    <property type="match status" value="1"/>
</dbReference>
<comment type="caution">
    <text evidence="2">The sequence shown here is derived from an EMBL/GenBank/DDBJ whole genome shotgun (WGS) entry which is preliminary data.</text>
</comment>
<dbReference type="Proteomes" id="UP000176244">
    <property type="component" value="Unassembled WGS sequence"/>
</dbReference>
<dbReference type="InterPro" id="IPR036052">
    <property type="entry name" value="TrpB-like_PALP_sf"/>
</dbReference>
<gene>
    <name evidence="2" type="ORF">ACWI_22140</name>
</gene>
<dbReference type="GO" id="GO:1901605">
    <property type="term" value="P:alpha-amino acid metabolic process"/>
    <property type="evidence" value="ECO:0007669"/>
    <property type="project" value="UniProtKB-ARBA"/>
</dbReference>
<feature type="region of interest" description="Disordered" evidence="1">
    <location>
        <begin position="38"/>
        <end position="109"/>
    </location>
</feature>
<dbReference type="RefSeq" id="WP_070371495.1">
    <property type="nucleotide sequence ID" value="NZ_LKEU01000031.1"/>
</dbReference>
<proteinExistence type="predicted"/>
<sequence length="109" mass="11439">MKSPITMIPGQSQGQPITPLLAPTAVAAVRRFHQSLPDYQPTPLVSLPGLGHRAGDADPGPPRSAGPGCRLRRIRGGQPGSVAVPVLRPKPGRPETPASARPRFNDPAF</sequence>
<reference evidence="2 3" key="1">
    <citation type="submission" date="2015-09" db="EMBL/GenBank/DDBJ databases">
        <title>Genome sequence of Acetobacterium wieringae DSM 1911.</title>
        <authorList>
            <person name="Poehlein A."/>
            <person name="Bengelsdorf F.R."/>
            <person name="Schiel-Bengelsdorf B."/>
            <person name="Duerre P."/>
            <person name="Daniel R."/>
        </authorList>
    </citation>
    <scope>NUCLEOTIDE SEQUENCE [LARGE SCALE GENOMIC DNA]</scope>
    <source>
        <strain evidence="2 3">DSM 1911</strain>
    </source>
</reference>
<accession>A0A1F2PGI1</accession>
<organism evidence="2 3">
    <name type="scientific">Acetobacterium wieringae</name>
    <dbReference type="NCBI Taxonomy" id="52694"/>
    <lineage>
        <taxon>Bacteria</taxon>
        <taxon>Bacillati</taxon>
        <taxon>Bacillota</taxon>
        <taxon>Clostridia</taxon>
        <taxon>Eubacteriales</taxon>
        <taxon>Eubacteriaceae</taxon>
        <taxon>Acetobacterium</taxon>
    </lineage>
</organism>
<evidence type="ECO:0000313" key="2">
    <source>
        <dbReference type="EMBL" id="OFV70433.1"/>
    </source>
</evidence>
<dbReference type="EMBL" id="LKEU01000031">
    <property type="protein sequence ID" value="OFV70433.1"/>
    <property type="molecule type" value="Genomic_DNA"/>
</dbReference>
<evidence type="ECO:0000256" key="1">
    <source>
        <dbReference type="SAM" id="MobiDB-lite"/>
    </source>
</evidence>
<protein>
    <submittedName>
        <fullName evidence="2">Uncharacterized protein</fullName>
    </submittedName>
</protein>
<dbReference type="AlphaFoldDB" id="A0A1F2PGI1"/>